<reference evidence="1 2" key="1">
    <citation type="journal article" date="2022" name="New Phytol.">
        <title>Ecological generalism drives hyperdiversity of secondary metabolite gene clusters in xylarialean endophytes.</title>
        <authorList>
            <person name="Franco M.E.E."/>
            <person name="Wisecaver J.H."/>
            <person name="Arnold A.E."/>
            <person name="Ju Y.M."/>
            <person name="Slot J.C."/>
            <person name="Ahrendt S."/>
            <person name="Moore L.P."/>
            <person name="Eastman K.E."/>
            <person name="Scott K."/>
            <person name="Konkel Z."/>
            <person name="Mondo S.J."/>
            <person name="Kuo A."/>
            <person name="Hayes R.D."/>
            <person name="Haridas S."/>
            <person name="Andreopoulos B."/>
            <person name="Riley R."/>
            <person name="LaButti K."/>
            <person name="Pangilinan J."/>
            <person name="Lipzen A."/>
            <person name="Amirebrahimi M."/>
            <person name="Yan J."/>
            <person name="Adam C."/>
            <person name="Keymanesh K."/>
            <person name="Ng V."/>
            <person name="Louie K."/>
            <person name="Northen T."/>
            <person name="Drula E."/>
            <person name="Henrissat B."/>
            <person name="Hsieh H.M."/>
            <person name="Youens-Clark K."/>
            <person name="Lutzoni F."/>
            <person name="Miadlikowska J."/>
            <person name="Eastwood D.C."/>
            <person name="Hamelin R.C."/>
            <person name="Grigoriev I.V."/>
            <person name="U'Ren J.M."/>
        </authorList>
    </citation>
    <scope>NUCLEOTIDE SEQUENCE [LARGE SCALE GENOMIC DNA]</scope>
    <source>
        <strain evidence="1 2">ER1909</strain>
    </source>
</reference>
<evidence type="ECO:0000313" key="1">
    <source>
        <dbReference type="EMBL" id="KAI6089344.1"/>
    </source>
</evidence>
<name>A0ACC0D9B8_9PEZI</name>
<gene>
    <name evidence="1" type="ORF">F4821DRAFT_231781</name>
</gene>
<dbReference type="EMBL" id="MU394296">
    <property type="protein sequence ID" value="KAI6089344.1"/>
    <property type="molecule type" value="Genomic_DNA"/>
</dbReference>
<keyword evidence="2" id="KW-1185">Reference proteome</keyword>
<comment type="caution">
    <text evidence="1">The sequence shown here is derived from an EMBL/GenBank/DDBJ whole genome shotgun (WGS) entry which is preliminary data.</text>
</comment>
<evidence type="ECO:0000313" key="2">
    <source>
        <dbReference type="Proteomes" id="UP001497680"/>
    </source>
</evidence>
<proteinExistence type="predicted"/>
<accession>A0ACC0D9B8</accession>
<organism evidence="1 2">
    <name type="scientific">Hypoxylon rubiginosum</name>
    <dbReference type="NCBI Taxonomy" id="110542"/>
    <lineage>
        <taxon>Eukaryota</taxon>
        <taxon>Fungi</taxon>
        <taxon>Dikarya</taxon>
        <taxon>Ascomycota</taxon>
        <taxon>Pezizomycotina</taxon>
        <taxon>Sordariomycetes</taxon>
        <taxon>Xylariomycetidae</taxon>
        <taxon>Xylariales</taxon>
        <taxon>Hypoxylaceae</taxon>
        <taxon>Hypoxylon</taxon>
    </lineage>
</organism>
<dbReference type="Proteomes" id="UP001497680">
    <property type="component" value="Unassembled WGS sequence"/>
</dbReference>
<protein>
    <submittedName>
        <fullName evidence="1">Uncharacterized protein</fullName>
    </submittedName>
</protein>
<sequence>MYPVYAHMYDACGTRQPLTVENWTPLDRPSPTPPDKLSLPIRPGRTGRTGTVQRCSTTLHIRDATEATNPFDAPFWTLARCITIRASLSLDGMLVLAPGLQTDYCLIWALSQRVRERRVSDKRRGVNQSHIAMAPFCVYAADPSRADARRNVTSGVGGRTRLTSHEFSSVMLVSPFFFIPSSNQDLGRGIAAPQNVMHQHTASGPNVSFPIRLQAVHFCPLFLTRRARRRQVSSRISNM</sequence>